<organism evidence="2 3">
    <name type="scientific">Streptomyces cadmiisoli</name>
    <dbReference type="NCBI Taxonomy" id="2184053"/>
    <lineage>
        <taxon>Bacteria</taxon>
        <taxon>Bacillati</taxon>
        <taxon>Actinomycetota</taxon>
        <taxon>Actinomycetes</taxon>
        <taxon>Kitasatosporales</taxon>
        <taxon>Streptomycetaceae</taxon>
        <taxon>Streptomyces</taxon>
        <taxon>Streptomyces aurantiacus group</taxon>
    </lineage>
</organism>
<dbReference type="EMBL" id="CP030073">
    <property type="protein sequence ID" value="AWW41744.1"/>
    <property type="molecule type" value="Genomic_DNA"/>
</dbReference>
<proteinExistence type="predicted"/>
<gene>
    <name evidence="2" type="ORF">DN051_38140</name>
</gene>
<dbReference type="PANTHER" id="PTHR36440">
    <property type="entry name" value="PUTATIVE (AFU_ORTHOLOGUE AFUA_8G07350)-RELATED"/>
    <property type="match status" value="1"/>
</dbReference>
<dbReference type="KEGG" id="scad:DN051_38140"/>
<dbReference type="InterPro" id="IPR053146">
    <property type="entry name" value="QDO-like"/>
</dbReference>
<name>A0A2Z4J9A0_9ACTN</name>
<dbReference type="AlphaFoldDB" id="A0A2Z4J9A0"/>
<sequence length="211" mass="23710">MCPIRRAVGVIVRLRIRESVRAHHRTYQEVDLCIMTFSIELPDRDDPIWTAANGFVVRSDEGAVRVTGEERFTIKVTGVQSKGQLGVMEGIVAPGYSNVPHAHFGEDEAFLVQSGRFRFVNGNESFEAGAGDFVYIPRGTRHGFKNILDVPSKMMVFYSPGGMEQFFVDHGMDEHNFDPEEWENRLRTDTALQQALAGLNVQMLPGENDYA</sequence>
<dbReference type="InterPro" id="IPR014710">
    <property type="entry name" value="RmlC-like_jellyroll"/>
</dbReference>
<dbReference type="InterPro" id="IPR011051">
    <property type="entry name" value="RmlC_Cupin_sf"/>
</dbReference>
<dbReference type="Proteomes" id="UP000249616">
    <property type="component" value="Chromosome"/>
</dbReference>
<dbReference type="Pfam" id="PF07883">
    <property type="entry name" value="Cupin_2"/>
    <property type="match status" value="1"/>
</dbReference>
<evidence type="ECO:0000313" key="3">
    <source>
        <dbReference type="Proteomes" id="UP000249616"/>
    </source>
</evidence>
<reference evidence="2 3" key="1">
    <citation type="journal article" date="2019" name="Int. J. Syst. Evol. Microbiol.">
        <title>Streptomyces cadmiisoli sp. nov., a novel actinomycete isolated from cadmium-contaminated soil.</title>
        <authorList>
            <person name="Li K."/>
            <person name="Tang X."/>
            <person name="Zhao J."/>
            <person name="Guo Y."/>
            <person name="Tang Y."/>
            <person name="Gao J."/>
        </authorList>
    </citation>
    <scope>NUCLEOTIDE SEQUENCE [LARGE SCALE GENOMIC DNA]</scope>
    <source>
        <strain evidence="2 3">ZFG47</strain>
    </source>
</reference>
<evidence type="ECO:0000313" key="2">
    <source>
        <dbReference type="EMBL" id="AWW41744.1"/>
    </source>
</evidence>
<evidence type="ECO:0000259" key="1">
    <source>
        <dbReference type="Pfam" id="PF07883"/>
    </source>
</evidence>
<dbReference type="SUPFAM" id="SSF51182">
    <property type="entry name" value="RmlC-like cupins"/>
    <property type="match status" value="1"/>
</dbReference>
<protein>
    <submittedName>
        <fullName evidence="2">Cupin domain-containing protein</fullName>
    </submittedName>
</protein>
<dbReference type="InterPro" id="IPR013096">
    <property type="entry name" value="Cupin_2"/>
</dbReference>
<feature type="domain" description="Cupin type-2" evidence="1">
    <location>
        <begin position="91"/>
        <end position="157"/>
    </location>
</feature>
<accession>A0A2Z4J9A0</accession>
<dbReference type="PANTHER" id="PTHR36440:SF1">
    <property type="entry name" value="PUTATIVE (AFU_ORTHOLOGUE AFUA_8G07350)-RELATED"/>
    <property type="match status" value="1"/>
</dbReference>
<dbReference type="Gene3D" id="2.60.120.10">
    <property type="entry name" value="Jelly Rolls"/>
    <property type="match status" value="1"/>
</dbReference>
<keyword evidence="3" id="KW-1185">Reference proteome</keyword>